<organism evidence="4 5">
    <name type="scientific">Autumnicola tepida</name>
    <dbReference type="NCBI Taxonomy" id="3075595"/>
    <lineage>
        <taxon>Bacteria</taxon>
        <taxon>Pseudomonadati</taxon>
        <taxon>Bacteroidota</taxon>
        <taxon>Flavobacteriia</taxon>
        <taxon>Flavobacteriales</taxon>
        <taxon>Flavobacteriaceae</taxon>
        <taxon>Autumnicola</taxon>
    </lineage>
</organism>
<keyword evidence="1" id="KW-0597">Phosphoprotein</keyword>
<keyword evidence="5" id="KW-1185">Reference proteome</keyword>
<feature type="domain" description="Response regulatory" evidence="2">
    <location>
        <begin position="3"/>
        <end position="120"/>
    </location>
</feature>
<dbReference type="InterPro" id="IPR001789">
    <property type="entry name" value="Sig_transdc_resp-reg_receiver"/>
</dbReference>
<dbReference type="Proteomes" id="UP001262889">
    <property type="component" value="Unassembled WGS sequence"/>
</dbReference>
<feature type="modified residue" description="4-aspartylphosphate" evidence="1">
    <location>
        <position position="54"/>
    </location>
</feature>
<comment type="caution">
    <text evidence="4">The sequence shown here is derived from an EMBL/GenBank/DDBJ whole genome shotgun (WGS) entry which is preliminary data.</text>
</comment>
<dbReference type="RefSeq" id="WP_311533888.1">
    <property type="nucleotide sequence ID" value="NZ_JAVRHQ010000004.1"/>
</dbReference>
<feature type="domain" description="HTH LytTR-type" evidence="3">
    <location>
        <begin position="131"/>
        <end position="235"/>
    </location>
</feature>
<gene>
    <name evidence="4" type="ORF">RM553_05145</name>
</gene>
<dbReference type="InterPro" id="IPR011006">
    <property type="entry name" value="CheY-like_superfamily"/>
</dbReference>
<accession>A0ABU3C7A4</accession>
<proteinExistence type="predicted"/>
<dbReference type="Gene3D" id="3.40.50.2300">
    <property type="match status" value="1"/>
</dbReference>
<dbReference type="InterPro" id="IPR007492">
    <property type="entry name" value="LytTR_DNA-bd_dom"/>
</dbReference>
<evidence type="ECO:0000313" key="4">
    <source>
        <dbReference type="EMBL" id="MDT0642214.1"/>
    </source>
</evidence>
<evidence type="ECO:0000259" key="3">
    <source>
        <dbReference type="PROSITE" id="PS50930"/>
    </source>
</evidence>
<dbReference type="PANTHER" id="PTHR37299:SF1">
    <property type="entry name" value="STAGE 0 SPORULATION PROTEIN A HOMOLOG"/>
    <property type="match status" value="1"/>
</dbReference>
<dbReference type="SUPFAM" id="SSF52172">
    <property type="entry name" value="CheY-like"/>
    <property type="match status" value="1"/>
</dbReference>
<dbReference type="SMART" id="SM00850">
    <property type="entry name" value="LytTR"/>
    <property type="match status" value="1"/>
</dbReference>
<dbReference type="PROSITE" id="PS50110">
    <property type="entry name" value="RESPONSE_REGULATORY"/>
    <property type="match status" value="1"/>
</dbReference>
<sequence length="242" mass="27633">MITYAILGGNEEAVGEVKGALQNYPDYLLLGDAISNNEAYEVILKNPPNLVFVDFDSYSSADIPLNFIAELHQYLPELPSFIGVSGKKGFAYEALKNGFVDYLLKPLAPVEVVKTLVKYRRNNNKSETRKICLKSYSDYHFLDLSEVIYMQADNNNTDFHLSSIYKVPGFKTLKYYEELLPENFVRIHNSYVINTEKVTRINFGKNKVYLHSNIKLPFSKSYKKNVEMVKSKLTADNIISPD</sequence>
<dbReference type="EMBL" id="JAVRHQ010000004">
    <property type="protein sequence ID" value="MDT0642214.1"/>
    <property type="molecule type" value="Genomic_DNA"/>
</dbReference>
<reference evidence="4 5" key="1">
    <citation type="submission" date="2023-09" db="EMBL/GenBank/DDBJ databases">
        <authorList>
            <person name="Rey-Velasco X."/>
        </authorList>
    </citation>
    <scope>NUCLEOTIDE SEQUENCE [LARGE SCALE GENOMIC DNA]</scope>
    <source>
        <strain evidence="4 5">F363</strain>
    </source>
</reference>
<dbReference type="InterPro" id="IPR046947">
    <property type="entry name" value="LytR-like"/>
</dbReference>
<dbReference type="PROSITE" id="PS50930">
    <property type="entry name" value="HTH_LYTTR"/>
    <property type="match status" value="1"/>
</dbReference>
<dbReference type="PANTHER" id="PTHR37299">
    <property type="entry name" value="TRANSCRIPTIONAL REGULATOR-RELATED"/>
    <property type="match status" value="1"/>
</dbReference>
<dbReference type="Pfam" id="PF04397">
    <property type="entry name" value="LytTR"/>
    <property type="match status" value="1"/>
</dbReference>
<keyword evidence="4" id="KW-0238">DNA-binding</keyword>
<protein>
    <submittedName>
        <fullName evidence="4">LytTR family DNA-binding domain-containing protein</fullName>
    </submittedName>
</protein>
<name>A0ABU3C7A4_9FLAO</name>
<evidence type="ECO:0000313" key="5">
    <source>
        <dbReference type="Proteomes" id="UP001262889"/>
    </source>
</evidence>
<dbReference type="Gene3D" id="2.40.50.1020">
    <property type="entry name" value="LytTr DNA-binding domain"/>
    <property type="match status" value="1"/>
</dbReference>
<dbReference type="GO" id="GO:0003677">
    <property type="term" value="F:DNA binding"/>
    <property type="evidence" value="ECO:0007669"/>
    <property type="project" value="UniProtKB-KW"/>
</dbReference>
<evidence type="ECO:0000259" key="2">
    <source>
        <dbReference type="PROSITE" id="PS50110"/>
    </source>
</evidence>
<evidence type="ECO:0000256" key="1">
    <source>
        <dbReference type="PROSITE-ProRule" id="PRU00169"/>
    </source>
</evidence>